<dbReference type="GO" id="GO:0051607">
    <property type="term" value="P:defense response to virus"/>
    <property type="evidence" value="ECO:0007669"/>
    <property type="project" value="InterPro"/>
</dbReference>
<dbReference type="NCBIfam" id="TIGR01868">
    <property type="entry name" value="casD_Cas5e"/>
    <property type="match status" value="1"/>
</dbReference>
<dbReference type="InterPro" id="IPR010147">
    <property type="entry name" value="CRISPR-assoc_prot_CasD"/>
</dbReference>
<sequence>MEQFLTFAMVAPIASFGDLSIGERREGRDRPALSAVLGLVAASLGIIREDEEAHTHLAREYGVGVLCYASGSMIIDYHTAQAVPTSKKQKFATRREELLSSAKEPVTVLSERDYRMGVWHIGALWLRNPSARWSLDRLKQAMLQPVFMLSLGRRSCPLALPLAPQIQEASTVTEALIKRHEEGPEAYLGTKKSSVSLPVEESKANQREKHLTDENKPQAGSQQKRKSFRDLFSKVAHNKELLITMDAADVATQGGEGYLLRREKRRDFPLSRSRWQFGVREEALLAVRTKGHSQ</sequence>
<dbReference type="Proteomes" id="UP000516349">
    <property type="component" value="Chromosome"/>
</dbReference>
<dbReference type="Pfam" id="PF09704">
    <property type="entry name" value="Cas_Cas5d"/>
    <property type="match status" value="1"/>
</dbReference>
<dbReference type="GO" id="GO:0043571">
    <property type="term" value="P:maintenance of CRISPR repeat elements"/>
    <property type="evidence" value="ECO:0007669"/>
    <property type="project" value="InterPro"/>
</dbReference>
<evidence type="ECO:0000256" key="1">
    <source>
        <dbReference type="SAM" id="MobiDB-lite"/>
    </source>
</evidence>
<gene>
    <name evidence="2" type="ORF">JGUZn3_21180</name>
</gene>
<accession>A0A7H1NU61</accession>
<protein>
    <submittedName>
        <fullName evidence="2">CRISPR-associated protein Cas5</fullName>
    </submittedName>
</protein>
<evidence type="ECO:0000313" key="2">
    <source>
        <dbReference type="EMBL" id="QNT79321.1"/>
    </source>
</evidence>
<dbReference type="Gene3D" id="3.30.70.2660">
    <property type="match status" value="1"/>
</dbReference>
<dbReference type="InterPro" id="IPR021124">
    <property type="entry name" value="CRISPR-assoc_prot_Cas5"/>
</dbReference>
<evidence type="ECO:0000313" key="3">
    <source>
        <dbReference type="Proteomes" id="UP000516349"/>
    </source>
</evidence>
<dbReference type="AlphaFoldDB" id="A0A7H1NU61"/>
<dbReference type="RefSeq" id="WP_203413497.1">
    <property type="nucleotide sequence ID" value="NZ_CP060244.1"/>
</dbReference>
<feature type="compositionally biased region" description="Basic and acidic residues" evidence="1">
    <location>
        <begin position="200"/>
        <end position="216"/>
    </location>
</feature>
<dbReference type="CDD" id="cd09645">
    <property type="entry name" value="Cas5_I-E"/>
    <property type="match status" value="1"/>
</dbReference>
<dbReference type="GO" id="GO:0003723">
    <property type="term" value="F:RNA binding"/>
    <property type="evidence" value="ECO:0007669"/>
    <property type="project" value="InterPro"/>
</dbReference>
<proteinExistence type="predicted"/>
<dbReference type="EMBL" id="CP060244">
    <property type="protein sequence ID" value="QNT79321.1"/>
    <property type="molecule type" value="Genomic_DNA"/>
</dbReference>
<name>A0A7H1NU61_9PROT</name>
<organism evidence="2 3">
    <name type="scientific">Entomobacter blattae</name>
    <dbReference type="NCBI Taxonomy" id="2762277"/>
    <lineage>
        <taxon>Bacteria</taxon>
        <taxon>Pseudomonadati</taxon>
        <taxon>Pseudomonadota</taxon>
        <taxon>Alphaproteobacteria</taxon>
        <taxon>Acetobacterales</taxon>
        <taxon>Acetobacteraceae</taxon>
        <taxon>Entomobacter</taxon>
    </lineage>
</organism>
<reference evidence="2 3" key="1">
    <citation type="submission" date="2020-08" db="EMBL/GenBank/DDBJ databases">
        <title>Complete genome sequence of Entomobacter blattae G55GP.</title>
        <authorList>
            <person name="Poehlein A."/>
            <person name="Guzman J."/>
            <person name="Daniel R."/>
            <person name="Vilcinskas A."/>
        </authorList>
    </citation>
    <scope>NUCLEOTIDE SEQUENCE [LARGE SCALE GENOMIC DNA]</scope>
    <source>
        <strain evidence="2 3">G55GP</strain>
    </source>
</reference>
<keyword evidence="3" id="KW-1185">Reference proteome</keyword>
<dbReference type="KEGG" id="ebla:JGUZn3_21180"/>
<feature type="region of interest" description="Disordered" evidence="1">
    <location>
        <begin position="187"/>
        <end position="227"/>
    </location>
</feature>